<evidence type="ECO:0000259" key="4">
    <source>
        <dbReference type="PROSITE" id="PS01124"/>
    </source>
</evidence>
<organism evidence="5 6">
    <name type="scientific">Shackletoniella antarctica</name>
    <dbReference type="NCBI Taxonomy" id="268115"/>
    <lineage>
        <taxon>Bacteria</taxon>
        <taxon>Bacillati</taxon>
        <taxon>Cyanobacteriota</taxon>
        <taxon>Cyanophyceae</taxon>
        <taxon>Oculatellales</taxon>
        <taxon>Oculatellaceae</taxon>
        <taxon>Shackletoniella</taxon>
    </lineage>
</organism>
<evidence type="ECO:0000256" key="3">
    <source>
        <dbReference type="ARBA" id="ARBA00023163"/>
    </source>
</evidence>
<dbReference type="InterPro" id="IPR009057">
    <property type="entry name" value="Homeodomain-like_sf"/>
</dbReference>
<dbReference type="PRINTS" id="PR00032">
    <property type="entry name" value="HTHARAC"/>
</dbReference>
<dbReference type="PROSITE" id="PS00041">
    <property type="entry name" value="HTH_ARAC_FAMILY_1"/>
    <property type="match status" value="1"/>
</dbReference>
<name>A0A2W4VWI7_9CYAN</name>
<dbReference type="InterPro" id="IPR018062">
    <property type="entry name" value="HTH_AraC-typ_CS"/>
</dbReference>
<proteinExistence type="predicted"/>
<dbReference type="PANTHER" id="PTHR47893">
    <property type="entry name" value="REGULATORY PROTEIN PCHR"/>
    <property type="match status" value="1"/>
</dbReference>
<comment type="caution">
    <text evidence="5">The sequence shown here is derived from an EMBL/GenBank/DDBJ whole genome shotgun (WGS) entry which is preliminary data.</text>
</comment>
<sequence length="314" mass="35612">MPITLSQADYANWLDESTATATEGDMMAYPATLRKGKQRYVALREGIDLCIEDLWLNDDLEIQHCDRAHPLEFTFEQVQGGGKSSQRYDFFGSGLAPAEVWRVPGQRRIVSVNVHIESFIFQQWIGDSSEDRQVLELLRPADQRYFECSGTPTAAMQMAVQAILHCPFQGLTQRLYLESKVWELMALLIEDLLTVSRECSLPALKPDDVERIHYASNLLRRQLTHPPSLIDLARAVGINDHKLKVGFRQVFGTTVFGYLHEHRMERSRQLLESGDLSVTEAAQAVGFASRGHFAAAFRRKYGVNPGVYARQRRA</sequence>
<dbReference type="InterPro" id="IPR053142">
    <property type="entry name" value="PchR_regulatory_protein"/>
</dbReference>
<dbReference type="GO" id="GO:0043565">
    <property type="term" value="F:sequence-specific DNA binding"/>
    <property type="evidence" value="ECO:0007669"/>
    <property type="project" value="InterPro"/>
</dbReference>
<keyword evidence="2" id="KW-0238">DNA-binding</keyword>
<dbReference type="InterPro" id="IPR020449">
    <property type="entry name" value="Tscrpt_reg_AraC-type_HTH"/>
</dbReference>
<protein>
    <submittedName>
        <fullName evidence="5">AraC family transcriptional regulator</fullName>
    </submittedName>
</protein>
<dbReference type="Pfam" id="PF12833">
    <property type="entry name" value="HTH_18"/>
    <property type="match status" value="1"/>
</dbReference>
<evidence type="ECO:0000256" key="1">
    <source>
        <dbReference type="ARBA" id="ARBA00023015"/>
    </source>
</evidence>
<keyword evidence="1" id="KW-0805">Transcription regulation</keyword>
<gene>
    <name evidence="5" type="ORF">DCF17_17440</name>
</gene>
<evidence type="ECO:0000256" key="2">
    <source>
        <dbReference type="ARBA" id="ARBA00023125"/>
    </source>
</evidence>
<dbReference type="SMART" id="SM00342">
    <property type="entry name" value="HTH_ARAC"/>
    <property type="match status" value="1"/>
</dbReference>
<dbReference type="SUPFAM" id="SSF46689">
    <property type="entry name" value="Homeodomain-like"/>
    <property type="match status" value="2"/>
</dbReference>
<reference evidence="6" key="1">
    <citation type="submission" date="2018-04" db="EMBL/GenBank/DDBJ databases">
        <authorList>
            <person name="Cornet L."/>
        </authorList>
    </citation>
    <scope>NUCLEOTIDE SEQUENCE [LARGE SCALE GENOMIC DNA]</scope>
</reference>
<dbReference type="PROSITE" id="PS01124">
    <property type="entry name" value="HTH_ARAC_FAMILY_2"/>
    <property type="match status" value="1"/>
</dbReference>
<accession>A0A2W4VWI7</accession>
<dbReference type="Gene3D" id="1.10.10.60">
    <property type="entry name" value="Homeodomain-like"/>
    <property type="match status" value="1"/>
</dbReference>
<dbReference type="AlphaFoldDB" id="A0A2W4VWI7"/>
<reference evidence="5 6" key="2">
    <citation type="submission" date="2018-06" db="EMBL/GenBank/DDBJ databases">
        <title>Metagenomic assembly of (sub)arctic Cyanobacteria and their associated microbiome from non-axenic cultures.</title>
        <authorList>
            <person name="Baurain D."/>
        </authorList>
    </citation>
    <scope>NUCLEOTIDE SEQUENCE [LARGE SCALE GENOMIC DNA]</scope>
    <source>
        <strain evidence="5">ULC041bin1</strain>
    </source>
</reference>
<dbReference type="GO" id="GO:0003700">
    <property type="term" value="F:DNA-binding transcription factor activity"/>
    <property type="evidence" value="ECO:0007669"/>
    <property type="project" value="InterPro"/>
</dbReference>
<dbReference type="Proteomes" id="UP000249081">
    <property type="component" value="Unassembled WGS sequence"/>
</dbReference>
<keyword evidence="3" id="KW-0804">Transcription</keyword>
<dbReference type="EMBL" id="QBMN01000145">
    <property type="protein sequence ID" value="PZO36340.1"/>
    <property type="molecule type" value="Genomic_DNA"/>
</dbReference>
<evidence type="ECO:0000313" key="6">
    <source>
        <dbReference type="Proteomes" id="UP000249081"/>
    </source>
</evidence>
<evidence type="ECO:0000313" key="5">
    <source>
        <dbReference type="EMBL" id="PZO36340.1"/>
    </source>
</evidence>
<feature type="domain" description="HTH araC/xylS-type" evidence="4">
    <location>
        <begin position="213"/>
        <end position="311"/>
    </location>
</feature>
<dbReference type="PANTHER" id="PTHR47893:SF1">
    <property type="entry name" value="REGULATORY PROTEIN PCHR"/>
    <property type="match status" value="1"/>
</dbReference>
<dbReference type="InterPro" id="IPR018060">
    <property type="entry name" value="HTH_AraC"/>
</dbReference>